<proteinExistence type="predicted"/>
<evidence type="ECO:0000313" key="2">
    <source>
        <dbReference type="EMBL" id="KAG5280079.1"/>
    </source>
</evidence>
<name>A0AAV6GZ60_9TELE</name>
<accession>A0AAV6GZ60</accession>
<dbReference type="EMBL" id="JADWDJ010000006">
    <property type="protein sequence ID" value="KAG5280079.1"/>
    <property type="molecule type" value="Genomic_DNA"/>
</dbReference>
<evidence type="ECO:0000256" key="1">
    <source>
        <dbReference type="SAM" id="MobiDB-lite"/>
    </source>
</evidence>
<dbReference type="Proteomes" id="UP000823561">
    <property type="component" value="Chromosome 6"/>
</dbReference>
<protein>
    <submittedName>
        <fullName evidence="2">Uncharacterized protein</fullName>
    </submittedName>
</protein>
<feature type="region of interest" description="Disordered" evidence="1">
    <location>
        <begin position="1"/>
        <end position="40"/>
    </location>
</feature>
<feature type="region of interest" description="Disordered" evidence="1">
    <location>
        <begin position="54"/>
        <end position="89"/>
    </location>
</feature>
<organism evidence="2 3">
    <name type="scientific">Alosa alosa</name>
    <name type="common">allis shad</name>
    <dbReference type="NCBI Taxonomy" id="278164"/>
    <lineage>
        <taxon>Eukaryota</taxon>
        <taxon>Metazoa</taxon>
        <taxon>Chordata</taxon>
        <taxon>Craniata</taxon>
        <taxon>Vertebrata</taxon>
        <taxon>Euteleostomi</taxon>
        <taxon>Actinopterygii</taxon>
        <taxon>Neopterygii</taxon>
        <taxon>Teleostei</taxon>
        <taxon>Clupei</taxon>
        <taxon>Clupeiformes</taxon>
        <taxon>Clupeoidei</taxon>
        <taxon>Clupeidae</taxon>
        <taxon>Alosa</taxon>
    </lineage>
</organism>
<comment type="caution">
    <text evidence="2">The sequence shown here is derived from an EMBL/GenBank/DDBJ whole genome shotgun (WGS) entry which is preliminary data.</text>
</comment>
<sequence>MTASHPPHTTLALPHTAVLDLRPPGQGQRDPEDPSVGRHKRTCPLHIELHRQSKNQVETRWQKHSTTGSWVDPDVSEARLIPERSIASS</sequence>
<reference evidence="2" key="1">
    <citation type="submission" date="2020-10" db="EMBL/GenBank/DDBJ databases">
        <title>Chromosome-scale genome assembly of the Allis shad, Alosa alosa.</title>
        <authorList>
            <person name="Margot Z."/>
            <person name="Christophe K."/>
            <person name="Cabau C."/>
            <person name="Louis A."/>
            <person name="Berthelot C."/>
            <person name="Parey E."/>
            <person name="Roest Crollius H."/>
            <person name="Montfort J."/>
            <person name="Robinson-Rechavi M."/>
            <person name="Bucao C."/>
            <person name="Bouchez O."/>
            <person name="Gislard M."/>
            <person name="Lluch J."/>
            <person name="Milhes M."/>
            <person name="Lampietro C."/>
            <person name="Lopez Roques C."/>
            <person name="Donnadieu C."/>
            <person name="Braasch I."/>
            <person name="Desvignes T."/>
            <person name="Postlethwait J."/>
            <person name="Bobe J."/>
            <person name="Guiguen Y."/>
        </authorList>
    </citation>
    <scope>NUCLEOTIDE SEQUENCE</scope>
    <source>
        <strain evidence="2">M-15738</strain>
        <tissue evidence="2">Blood</tissue>
    </source>
</reference>
<evidence type="ECO:0000313" key="3">
    <source>
        <dbReference type="Proteomes" id="UP000823561"/>
    </source>
</evidence>
<gene>
    <name evidence="2" type="ORF">AALO_G00084690</name>
</gene>
<keyword evidence="3" id="KW-1185">Reference proteome</keyword>
<dbReference type="AlphaFoldDB" id="A0AAV6GZ60"/>
<feature type="compositionally biased region" description="Polar residues" evidence="1">
    <location>
        <begin position="54"/>
        <end position="69"/>
    </location>
</feature>